<accession>A0A6J4UBZ8</accession>
<feature type="signal peptide" evidence="1">
    <location>
        <begin position="1"/>
        <end position="29"/>
    </location>
</feature>
<dbReference type="Pfam" id="PF07995">
    <property type="entry name" value="GSDH"/>
    <property type="match status" value="1"/>
</dbReference>
<dbReference type="SUPFAM" id="SSF50952">
    <property type="entry name" value="Soluble quinoprotein glucose dehydrogenase"/>
    <property type="match status" value="1"/>
</dbReference>
<reference evidence="3" key="1">
    <citation type="submission" date="2020-02" db="EMBL/GenBank/DDBJ databases">
        <authorList>
            <person name="Meier V. D."/>
        </authorList>
    </citation>
    <scope>NUCLEOTIDE SEQUENCE</scope>
    <source>
        <strain evidence="3">AVDCRST_MAG73</strain>
    </source>
</reference>
<dbReference type="InterPro" id="IPR011042">
    <property type="entry name" value="6-blade_b-propeller_TolB-like"/>
</dbReference>
<dbReference type="PANTHER" id="PTHR19328">
    <property type="entry name" value="HEDGEHOG-INTERACTING PROTEIN"/>
    <property type="match status" value="1"/>
</dbReference>
<dbReference type="EMBL" id="CADCWE010000142">
    <property type="protein sequence ID" value="CAA9544226.1"/>
    <property type="molecule type" value="Genomic_DNA"/>
</dbReference>
<evidence type="ECO:0000256" key="1">
    <source>
        <dbReference type="SAM" id="SignalP"/>
    </source>
</evidence>
<feature type="domain" description="Glucose/Sorbosone dehydrogenase" evidence="2">
    <location>
        <begin position="57"/>
        <end position="352"/>
    </location>
</feature>
<organism evidence="3">
    <name type="scientific">uncultured Thermomicrobiales bacterium</name>
    <dbReference type="NCBI Taxonomy" id="1645740"/>
    <lineage>
        <taxon>Bacteria</taxon>
        <taxon>Pseudomonadati</taxon>
        <taxon>Thermomicrobiota</taxon>
        <taxon>Thermomicrobia</taxon>
        <taxon>Thermomicrobiales</taxon>
        <taxon>environmental samples</taxon>
    </lineage>
</organism>
<name>A0A6J4UBZ8_9BACT</name>
<dbReference type="InterPro" id="IPR012938">
    <property type="entry name" value="Glc/Sorbosone_DH"/>
</dbReference>
<protein>
    <recommendedName>
        <fullName evidence="2">Glucose/Sorbosone dehydrogenase domain-containing protein</fullName>
    </recommendedName>
</protein>
<gene>
    <name evidence="3" type="ORF">AVDCRST_MAG73-2247</name>
</gene>
<evidence type="ECO:0000259" key="2">
    <source>
        <dbReference type="Pfam" id="PF07995"/>
    </source>
</evidence>
<dbReference type="InterPro" id="IPR011041">
    <property type="entry name" value="Quinoprot_gluc/sorb_DH_b-prop"/>
</dbReference>
<dbReference type="PANTHER" id="PTHR19328:SF75">
    <property type="entry name" value="ALDOSE SUGAR DEHYDROGENASE YLII"/>
    <property type="match status" value="1"/>
</dbReference>
<dbReference type="Gene3D" id="2.120.10.30">
    <property type="entry name" value="TolB, C-terminal domain"/>
    <property type="match status" value="1"/>
</dbReference>
<sequence>MMPTTATARLRRGALLLLALMSAPVFATAATAQDEPTPVFDPAAFAVDFELVADGFERPLYVAHAGDGSGRLFVVEQPGRIRIVQDGQTLPDPFLDIVDLVESGGNEQGLLSVAFHPDYETNGLFYVGYTARNSDAGVGDNTIARYSVSGDPNRADPDSAQILLAVEDPYPNHNGGLVLFGPDGHLYAGMGDGGSRGDPEGNGQNPQALLGKILRLDVNPDLVTAQEPYLIPADNPFADGAAAAPEIWATGLRNPWRFSFDRATGDLYIADVGQNAIEEVNHQAAASIGGENYGWNLLEGRDCYADPDCDPAATGTVLPVSGYSHDFGCSITGGYVYRGAAAPALTGVYLFADFCTGLAWGLGRDAGGDWATSEPVETGLAPNSFGEDEAGEVYLTDINGGIYRVTGG</sequence>
<keyword evidence="1" id="KW-0732">Signal</keyword>
<dbReference type="AlphaFoldDB" id="A0A6J4UBZ8"/>
<feature type="chain" id="PRO_5026845708" description="Glucose/Sorbosone dehydrogenase domain-containing protein" evidence="1">
    <location>
        <begin position="30"/>
        <end position="408"/>
    </location>
</feature>
<evidence type="ECO:0000313" key="3">
    <source>
        <dbReference type="EMBL" id="CAA9544226.1"/>
    </source>
</evidence>
<proteinExistence type="predicted"/>